<name>A0A8J7AS95_9CYAN</name>
<dbReference type="Proteomes" id="UP000654482">
    <property type="component" value="Unassembled WGS sequence"/>
</dbReference>
<comment type="caution">
    <text evidence="1">The sequence shown here is derived from an EMBL/GenBank/DDBJ whole genome shotgun (WGS) entry which is preliminary data.</text>
</comment>
<dbReference type="EMBL" id="JADEWZ010000006">
    <property type="protein sequence ID" value="MBE9115376.1"/>
    <property type="molecule type" value="Genomic_DNA"/>
</dbReference>
<dbReference type="RefSeq" id="WP_194028465.1">
    <property type="nucleotide sequence ID" value="NZ_JADEWZ010000006.1"/>
</dbReference>
<gene>
    <name evidence="1" type="ORF">IQ249_05630</name>
</gene>
<evidence type="ECO:0000313" key="1">
    <source>
        <dbReference type="EMBL" id="MBE9115376.1"/>
    </source>
</evidence>
<accession>A0A8J7AS95</accession>
<reference evidence="1" key="1">
    <citation type="submission" date="2020-10" db="EMBL/GenBank/DDBJ databases">
        <authorList>
            <person name="Castelo-Branco R."/>
            <person name="Eusebio N."/>
            <person name="Adriana R."/>
            <person name="Vieira A."/>
            <person name="Brugerolle De Fraissinette N."/>
            <person name="Rezende De Castro R."/>
            <person name="Schneider M.P."/>
            <person name="Vasconcelos V."/>
            <person name="Leao P.N."/>
        </authorList>
    </citation>
    <scope>NUCLEOTIDE SEQUENCE</scope>
    <source>
        <strain evidence="1">LEGE 07157</strain>
    </source>
</reference>
<proteinExistence type="predicted"/>
<dbReference type="AlphaFoldDB" id="A0A8J7AS95"/>
<organism evidence="1 2">
    <name type="scientific">Lusitaniella coriacea LEGE 07157</name>
    <dbReference type="NCBI Taxonomy" id="945747"/>
    <lineage>
        <taxon>Bacteria</taxon>
        <taxon>Bacillati</taxon>
        <taxon>Cyanobacteriota</taxon>
        <taxon>Cyanophyceae</taxon>
        <taxon>Spirulinales</taxon>
        <taxon>Lusitaniellaceae</taxon>
        <taxon>Lusitaniella</taxon>
    </lineage>
</organism>
<evidence type="ECO:0000313" key="2">
    <source>
        <dbReference type="Proteomes" id="UP000654482"/>
    </source>
</evidence>
<keyword evidence="2" id="KW-1185">Reference proteome</keyword>
<sequence>MLKKNLLKTLSPNRSFRTGAIALALMGLLLPACTTTEETDTPDVTSQEAVKEPETVAENADELFGQTITARGEVGEVVDNISFTLADDDFFGGEEILIVNASGEPIELPEDGEVLVKGEVRKFNAFDFEGEFDLDWDPTDDYGEQPTIVAEYIAISPDAGEVTGNPTDYYGQTVAVGGEIEEMEGTDGAIAFKLDEDQVAGAGDLIVLNLTDPTATYEPGDEVVVTGQVRSFVLAEVEKEYDLTWDLDVKESLETEYTNKPVLIATEIVPQADQ</sequence>
<protein>
    <submittedName>
        <fullName evidence="1">Uncharacterized protein</fullName>
    </submittedName>
</protein>